<comment type="subcellular location">
    <subcellularLocation>
        <location evidence="7">Membrane</location>
        <topology evidence="7">Multi-pass membrane protein</topology>
    </subcellularLocation>
</comment>
<evidence type="ECO:0000256" key="1">
    <source>
        <dbReference type="ARBA" id="ARBA00022448"/>
    </source>
</evidence>
<evidence type="ECO:0000256" key="5">
    <source>
        <dbReference type="ARBA" id="ARBA00023065"/>
    </source>
</evidence>
<dbReference type="GO" id="GO:0005242">
    <property type="term" value="F:inward rectifier potassium channel activity"/>
    <property type="evidence" value="ECO:0007669"/>
    <property type="project" value="InterPro"/>
</dbReference>
<evidence type="ECO:0000256" key="9">
    <source>
        <dbReference type="SAM" id="Phobius"/>
    </source>
</evidence>
<feature type="region of interest" description="Disordered" evidence="8">
    <location>
        <begin position="258"/>
        <end position="277"/>
    </location>
</feature>
<dbReference type="Gene3D" id="1.10.287.70">
    <property type="match status" value="1"/>
</dbReference>
<dbReference type="GO" id="GO:1990573">
    <property type="term" value="P:potassium ion import across plasma membrane"/>
    <property type="evidence" value="ECO:0007669"/>
    <property type="project" value="TreeGrafter"/>
</dbReference>
<dbReference type="GO" id="GO:0034765">
    <property type="term" value="P:regulation of monoatomic ion transmembrane transport"/>
    <property type="evidence" value="ECO:0007669"/>
    <property type="project" value="TreeGrafter"/>
</dbReference>
<feature type="region of interest" description="Disordered" evidence="8">
    <location>
        <begin position="1"/>
        <end position="23"/>
    </location>
</feature>
<comment type="similarity">
    <text evidence="7">Belongs to the inward rectifier-type potassium channel (TC 1.A.2.1) family.</text>
</comment>
<accession>A0A7S3DV82</accession>
<keyword evidence="5 7" id="KW-0406">Ion transport</keyword>
<dbReference type="InterPro" id="IPR013518">
    <property type="entry name" value="K_chnl_inward-rec_Kir_cyto"/>
</dbReference>
<sequence length="521" mass="57879">MSEKEKVVDDEGTPPPEADVGRQQTVFVRHQADCGAMSWGDRVKRRWRAALKEPSPEDHAGVNVTPDGQPQVQYRLESTEKQQSGGFFHRLTHCFSRPSGSGMVGINPNQKLAMYLHWMFRVNFIFLFAVMCVMFFALVIFFAALITAVGNIDRECVRIGSEEFDAADTAFADAFALSWTTFSTVGYGSTYPALGHQNTNPTNCFFINFVCSLESLVGVLYSGFCGAILFGKVLRIQSHAQVIFSDPLVIRYGSGLTQGAHDDEKDKEDDDEEADPKIPCPVLEFRIVNRLYNEVGGEIMDATLNCVANVDSNDLDPNRDHLSDSGHGPSANSTRSDSGSEAGSSMMGSDRTGANSLHRFLAFSGFSLHRNQQTVDEDPTSRLVTKHIFSKLHIEASDHPFFKRVWLARHTLDEDSPIVKPRIRRQIKRNGGFWPNKYNNYAAIRDSLQFNQILVSLNGVSNVSASDVYAQKIYDFVDVNIGYQFVNLLYREGDGKLGVDTDLVNDVREQNGGGGEPLAVE</sequence>
<evidence type="ECO:0000256" key="6">
    <source>
        <dbReference type="ARBA" id="ARBA00023303"/>
    </source>
</evidence>
<name>A0A7S3DV82_9STRA</name>
<dbReference type="SUPFAM" id="SSF81324">
    <property type="entry name" value="Voltage-gated potassium channels"/>
    <property type="match status" value="1"/>
</dbReference>
<keyword evidence="7 9" id="KW-0812">Transmembrane</keyword>
<evidence type="ECO:0000256" key="7">
    <source>
        <dbReference type="RuleBase" id="RU003822"/>
    </source>
</evidence>
<dbReference type="GO" id="GO:0005886">
    <property type="term" value="C:plasma membrane"/>
    <property type="evidence" value="ECO:0007669"/>
    <property type="project" value="TreeGrafter"/>
</dbReference>
<dbReference type="AlphaFoldDB" id="A0A7S3DV82"/>
<dbReference type="PANTHER" id="PTHR11767:SF102">
    <property type="entry name" value="INWARDLY RECTIFYING POTASSIUM CHANNEL 1, ISOFORM F"/>
    <property type="match status" value="1"/>
</dbReference>
<keyword evidence="9" id="KW-0472">Membrane</keyword>
<proteinExistence type="inferred from homology"/>
<gene>
    <name evidence="10" type="ORF">APAL1065_LOCUS21692</name>
</gene>
<feature type="compositionally biased region" description="Acidic residues" evidence="8">
    <location>
        <begin position="265"/>
        <end position="274"/>
    </location>
</feature>
<evidence type="ECO:0000256" key="8">
    <source>
        <dbReference type="SAM" id="MobiDB-lite"/>
    </source>
</evidence>
<dbReference type="GO" id="GO:0034702">
    <property type="term" value="C:monoatomic ion channel complex"/>
    <property type="evidence" value="ECO:0007669"/>
    <property type="project" value="UniProtKB-KW"/>
</dbReference>
<evidence type="ECO:0000313" key="10">
    <source>
        <dbReference type="EMBL" id="CAD9984497.1"/>
    </source>
</evidence>
<reference evidence="10" key="1">
    <citation type="submission" date="2021-01" db="EMBL/GenBank/DDBJ databases">
        <authorList>
            <person name="Corre E."/>
            <person name="Pelletier E."/>
            <person name="Niang G."/>
            <person name="Scheremetjew M."/>
            <person name="Finn R."/>
            <person name="Kale V."/>
            <person name="Holt S."/>
            <person name="Cochrane G."/>
            <person name="Meng A."/>
            <person name="Brown T."/>
            <person name="Cohen L."/>
        </authorList>
    </citation>
    <scope>NUCLEOTIDE SEQUENCE</scope>
    <source>
        <strain evidence="10">CCMP125</strain>
    </source>
</reference>
<dbReference type="SUPFAM" id="SSF81296">
    <property type="entry name" value="E set domains"/>
    <property type="match status" value="1"/>
</dbReference>
<evidence type="ECO:0000256" key="3">
    <source>
        <dbReference type="ARBA" id="ARBA00022882"/>
    </source>
</evidence>
<keyword evidence="6 7" id="KW-0407">Ion channel</keyword>
<keyword evidence="1 7" id="KW-0813">Transport</keyword>
<organism evidence="10">
    <name type="scientific">Entomoneis paludosa</name>
    <dbReference type="NCBI Taxonomy" id="265537"/>
    <lineage>
        <taxon>Eukaryota</taxon>
        <taxon>Sar</taxon>
        <taxon>Stramenopiles</taxon>
        <taxon>Ochrophyta</taxon>
        <taxon>Bacillariophyta</taxon>
        <taxon>Bacillariophyceae</taxon>
        <taxon>Bacillariophycidae</taxon>
        <taxon>Entomoneidaceae</taxon>
        <taxon>Entomoneis</taxon>
    </lineage>
</organism>
<protein>
    <recommendedName>
        <fullName evidence="11">Inward rectifier potassium channel C-terminal domain-containing protein</fullName>
    </recommendedName>
</protein>
<keyword evidence="3 7" id="KW-0851">Voltage-gated channel</keyword>
<evidence type="ECO:0000256" key="4">
    <source>
        <dbReference type="ARBA" id="ARBA00022958"/>
    </source>
</evidence>
<feature type="compositionally biased region" description="Low complexity" evidence="8">
    <location>
        <begin position="336"/>
        <end position="350"/>
    </location>
</feature>
<dbReference type="InterPro" id="IPR014756">
    <property type="entry name" value="Ig_E-set"/>
</dbReference>
<keyword evidence="9" id="KW-1133">Transmembrane helix</keyword>
<dbReference type="InterPro" id="IPR016449">
    <property type="entry name" value="K_chnl_inward-rec_Kir"/>
</dbReference>
<dbReference type="Gene3D" id="2.60.40.1400">
    <property type="entry name" value="G protein-activated inward rectifier potassium channel 1"/>
    <property type="match status" value="2"/>
</dbReference>
<evidence type="ECO:0000256" key="2">
    <source>
        <dbReference type="ARBA" id="ARBA00022538"/>
    </source>
</evidence>
<keyword evidence="4 7" id="KW-0630">Potassium</keyword>
<keyword evidence="2 7" id="KW-0633">Potassium transport</keyword>
<feature type="region of interest" description="Disordered" evidence="8">
    <location>
        <begin position="315"/>
        <end position="351"/>
    </location>
</feature>
<evidence type="ECO:0008006" key="11">
    <source>
        <dbReference type="Google" id="ProtNLM"/>
    </source>
</evidence>
<dbReference type="EMBL" id="HBHT01032275">
    <property type="protein sequence ID" value="CAD9984497.1"/>
    <property type="molecule type" value="Transcribed_RNA"/>
</dbReference>
<dbReference type="PANTHER" id="PTHR11767">
    <property type="entry name" value="INWARD RECTIFIER POTASSIUM CHANNEL"/>
    <property type="match status" value="1"/>
</dbReference>
<feature type="transmembrane region" description="Helical" evidence="9">
    <location>
        <begin position="124"/>
        <end position="149"/>
    </location>
</feature>